<gene>
    <name evidence="1" type="primary">95</name>
    <name evidence="1" type="ORF">DS6A_95</name>
</gene>
<dbReference type="KEGG" id="vg:18990093"/>
<accession>G8I4K5</accession>
<reference evidence="1 2" key="1">
    <citation type="journal article" date="2012" name="J. Virol.">
        <title>Complete Genome Sequences of 138 Mycobacteriophages.</title>
        <authorList>
            <consortium name="the Science Education Alliance Phage Hunters Advancing Genomics and Evolutionary Science Program"/>
            <consortium name="the KwaZulu-Natal Research Institute for Tuberculosis and HIV Mycobacterial Genetics Course Students"/>
            <consortium name="the Phage Hunters Integrating Research and Education Program"/>
            <person name="Hatfull G.F."/>
        </authorList>
    </citation>
    <scope>NUCLEOTIDE SEQUENCE [LARGE SCALE GENOMIC DNA]</scope>
</reference>
<dbReference type="EMBL" id="JN698994">
    <property type="protein sequence ID" value="AER47649.1"/>
    <property type="molecule type" value="Genomic_DNA"/>
</dbReference>
<dbReference type="GeneID" id="18990093"/>
<proteinExistence type="predicted"/>
<dbReference type="OrthoDB" id="39033at10239"/>
<protein>
    <submittedName>
        <fullName evidence="1">Uncharacterized protein</fullName>
    </submittedName>
</protein>
<evidence type="ECO:0000313" key="1">
    <source>
        <dbReference type="EMBL" id="AER47649.1"/>
    </source>
</evidence>
<name>G8I4K5_9CAUD</name>
<keyword evidence="2" id="KW-1185">Reference proteome</keyword>
<dbReference type="RefSeq" id="YP_009018783.1">
    <property type="nucleotide sequence ID" value="NC_023744.1"/>
</dbReference>
<organism evidence="1 2">
    <name type="scientific">Mycobacterium phage DS6A</name>
    <dbReference type="NCBI Taxonomy" id="45764"/>
    <lineage>
        <taxon>Viruses</taxon>
        <taxon>Duplodnaviria</taxon>
        <taxon>Heunggongvirae</taxon>
        <taxon>Uroviricota</taxon>
        <taxon>Caudoviricetes</taxon>
        <taxon>Hnatkovirus</taxon>
        <taxon>Hnatkovirus DS6A</taxon>
    </lineage>
</organism>
<dbReference type="Proteomes" id="UP000005857">
    <property type="component" value="Segment"/>
</dbReference>
<evidence type="ECO:0000313" key="2">
    <source>
        <dbReference type="Proteomes" id="UP000005857"/>
    </source>
</evidence>
<sequence length="70" mass="8166">MNTTTATQFPMIKRLRAGLYEARVGGERFTIEQRWDLPGQPWRVSSEDYFDSWRGDFASLRAARQALEVK</sequence>